<dbReference type="Proteomes" id="UP000032900">
    <property type="component" value="Unassembled WGS sequence"/>
</dbReference>
<dbReference type="STRING" id="1236989.JCM15548_14469"/>
<feature type="transmembrane region" description="Helical" evidence="1">
    <location>
        <begin position="12"/>
        <end position="37"/>
    </location>
</feature>
<dbReference type="OrthoDB" id="15218at2"/>
<keyword evidence="1" id="KW-0472">Membrane</keyword>
<accession>A0A0E9LR67</accession>
<gene>
    <name evidence="2" type="ORF">JCM15548_14469</name>
</gene>
<comment type="caution">
    <text evidence="2">The sequence shown here is derived from an EMBL/GenBank/DDBJ whole genome shotgun (WGS) entry which is preliminary data.</text>
</comment>
<sequence>MSILENLTQPVVYAVAWTIIHSFWQFTIIWALWYGILHMNKNATATYRYNVSLTGLLTLILTAFITFVKEYQTYSSASKLAAINLPEQGWMATGELRHSMW</sequence>
<dbReference type="EMBL" id="BAZW01000079">
    <property type="protein sequence ID" value="GAO27631.1"/>
    <property type="molecule type" value="Genomic_DNA"/>
</dbReference>
<keyword evidence="1" id="KW-1133">Transmembrane helix</keyword>
<evidence type="ECO:0000313" key="3">
    <source>
        <dbReference type="Proteomes" id="UP000032900"/>
    </source>
</evidence>
<feature type="transmembrane region" description="Helical" evidence="1">
    <location>
        <begin position="49"/>
        <end position="68"/>
    </location>
</feature>
<proteinExistence type="predicted"/>
<keyword evidence="1" id="KW-0812">Transmembrane</keyword>
<dbReference type="RefSeq" id="WP_062128557.1">
    <property type="nucleotide sequence ID" value="NZ_BAZW01000079.1"/>
</dbReference>
<name>A0A0E9LR67_9BACT</name>
<protein>
    <submittedName>
        <fullName evidence="2">Uncharacterized protein</fullName>
    </submittedName>
</protein>
<reference evidence="2 3" key="1">
    <citation type="journal article" date="2015" name="Microbes Environ.">
        <title>Distribution and evolution of nitrogen fixation genes in the phylum bacteroidetes.</title>
        <authorList>
            <person name="Inoue J."/>
            <person name="Oshima K."/>
            <person name="Suda W."/>
            <person name="Sakamoto M."/>
            <person name="Iino T."/>
            <person name="Noda S."/>
            <person name="Hongoh Y."/>
            <person name="Hattori M."/>
            <person name="Ohkuma M."/>
        </authorList>
    </citation>
    <scope>NUCLEOTIDE SEQUENCE [LARGE SCALE GENOMIC DNA]</scope>
    <source>
        <strain evidence="2">JCM 15548</strain>
    </source>
</reference>
<keyword evidence="3" id="KW-1185">Reference proteome</keyword>
<evidence type="ECO:0000256" key="1">
    <source>
        <dbReference type="SAM" id="Phobius"/>
    </source>
</evidence>
<organism evidence="2 3">
    <name type="scientific">Geofilum rubicundum JCM 15548</name>
    <dbReference type="NCBI Taxonomy" id="1236989"/>
    <lineage>
        <taxon>Bacteria</taxon>
        <taxon>Pseudomonadati</taxon>
        <taxon>Bacteroidota</taxon>
        <taxon>Bacteroidia</taxon>
        <taxon>Marinilabiliales</taxon>
        <taxon>Marinilabiliaceae</taxon>
        <taxon>Geofilum</taxon>
    </lineage>
</organism>
<dbReference type="AlphaFoldDB" id="A0A0E9LR67"/>
<evidence type="ECO:0000313" key="2">
    <source>
        <dbReference type="EMBL" id="GAO27631.1"/>
    </source>
</evidence>